<dbReference type="STRING" id="77097.SAMN04490369_10494"/>
<dbReference type="EMBL" id="FODB01000049">
    <property type="protein sequence ID" value="SEO15278.1"/>
    <property type="molecule type" value="Genomic_DNA"/>
</dbReference>
<organism evidence="4 5">
    <name type="scientific">Vreelandella aquamarina</name>
    <dbReference type="NCBI Taxonomy" id="77097"/>
    <lineage>
        <taxon>Bacteria</taxon>
        <taxon>Pseudomonadati</taxon>
        <taxon>Pseudomonadota</taxon>
        <taxon>Gammaproteobacteria</taxon>
        <taxon>Oceanospirillales</taxon>
        <taxon>Halomonadaceae</taxon>
        <taxon>Vreelandella</taxon>
    </lineage>
</organism>
<evidence type="ECO:0000313" key="2">
    <source>
        <dbReference type="EMBL" id="BCA91374.1"/>
    </source>
</evidence>
<reference evidence="3 6" key="1">
    <citation type="submission" date="2016-10" db="EMBL/GenBank/DDBJ databases">
        <authorList>
            <person name="de Groot N.N."/>
        </authorList>
    </citation>
    <scope>NUCLEOTIDE SEQUENCE [LARGE SCALE GENOMIC DNA]</scope>
    <source>
        <strain evidence="3 6">558</strain>
    </source>
</reference>
<sequence>MHKLRLWIIPVLVVALSGCGLNVVRPADTTPMPGEDRLPDGPGLFASSPDDSAREGYSILSGRCSDCATSQRAGGKAAPDSDTYRSFEAFRRMDPDSQEYREFEKWLEWKQFRQWKSRQQ</sequence>
<dbReference type="PATRIC" id="fig|29570.3.peg.1600"/>
<accession>A0A0D7V0Q0</accession>
<reference evidence="2 7" key="3">
    <citation type="submission" date="2020-02" db="EMBL/GenBank/DDBJ databases">
        <title>Complete Genome Sequence of Halomonas meridiana strain BAA-801, Isolated from Deep Sea Thermal Vent.</title>
        <authorList>
            <person name="Takahashi Y."/>
            <person name="Takahashi H."/>
            <person name="Galipon J."/>
            <person name="Arakawa K."/>
        </authorList>
    </citation>
    <scope>NUCLEOTIDE SEQUENCE [LARGE SCALE GENOMIC DNA]</scope>
    <source>
        <strain evidence="2 7">Slthf1</strain>
    </source>
</reference>
<dbReference type="PROSITE" id="PS51257">
    <property type="entry name" value="PROKAR_LIPOPROTEIN"/>
    <property type="match status" value="1"/>
</dbReference>
<feature type="region of interest" description="Disordered" evidence="1">
    <location>
        <begin position="26"/>
        <end position="54"/>
    </location>
</feature>
<dbReference type="Proteomes" id="UP000185024">
    <property type="component" value="Unassembled WGS sequence"/>
</dbReference>
<protein>
    <recommendedName>
        <fullName evidence="8">Lipoprotein</fullName>
    </recommendedName>
</protein>
<accession>A0A1H8MDI7</accession>
<evidence type="ECO:0000313" key="4">
    <source>
        <dbReference type="EMBL" id="SIN62396.1"/>
    </source>
</evidence>
<dbReference type="EMBL" id="AP022821">
    <property type="protein sequence ID" value="BCA91374.1"/>
    <property type="molecule type" value="Genomic_DNA"/>
</dbReference>
<evidence type="ECO:0000313" key="3">
    <source>
        <dbReference type="EMBL" id="SEO15278.1"/>
    </source>
</evidence>
<evidence type="ECO:0000256" key="1">
    <source>
        <dbReference type="SAM" id="MobiDB-lite"/>
    </source>
</evidence>
<dbReference type="AlphaFoldDB" id="A0A0D7V0Q0"/>
<evidence type="ECO:0000313" key="5">
    <source>
        <dbReference type="Proteomes" id="UP000185024"/>
    </source>
</evidence>
<dbReference type="Proteomes" id="UP000503197">
    <property type="component" value="Chromosome"/>
</dbReference>
<evidence type="ECO:0000313" key="6">
    <source>
        <dbReference type="Proteomes" id="UP000199493"/>
    </source>
</evidence>
<reference evidence="4 5" key="2">
    <citation type="submission" date="2016-11" db="EMBL/GenBank/DDBJ databases">
        <authorList>
            <person name="Jaros S."/>
            <person name="Januszkiewicz K."/>
            <person name="Wedrychowicz H."/>
        </authorList>
    </citation>
    <scope>NUCLEOTIDE SEQUENCE [LARGE SCALE GENOMIC DNA]</scope>
    <source>
        <strain evidence="4 5">ACAM 239</strain>
    </source>
</reference>
<dbReference type="EMBL" id="FSQX01000001">
    <property type="protein sequence ID" value="SIN62396.1"/>
    <property type="molecule type" value="Genomic_DNA"/>
</dbReference>
<dbReference type="Proteomes" id="UP000199493">
    <property type="component" value="Unassembled WGS sequence"/>
</dbReference>
<name>A0A0D7V0Q0_9GAMM</name>
<evidence type="ECO:0008006" key="8">
    <source>
        <dbReference type="Google" id="ProtNLM"/>
    </source>
</evidence>
<gene>
    <name evidence="2" type="ORF">HMSLTHF_11490</name>
    <name evidence="3" type="ORF">SAMN04490369_10494</name>
    <name evidence="4" type="ORF">SAMN05878438_0877</name>
</gene>
<evidence type="ECO:0000313" key="7">
    <source>
        <dbReference type="Proteomes" id="UP000503197"/>
    </source>
</evidence>
<proteinExistence type="predicted"/>